<proteinExistence type="predicted"/>
<reference evidence="1" key="1">
    <citation type="submission" date="2019-09" db="EMBL/GenBank/DDBJ databases">
        <title>Characterisation of the sponge microbiome using genome-centric metagenomics.</title>
        <authorList>
            <person name="Engelberts J.P."/>
            <person name="Robbins S.J."/>
            <person name="De Goeij J.M."/>
            <person name="Aranda M."/>
            <person name="Bell S.C."/>
            <person name="Webster N.S."/>
        </authorList>
    </citation>
    <scope>NUCLEOTIDE SEQUENCE</scope>
    <source>
        <strain evidence="1">SB0664_bin_27</strain>
    </source>
</reference>
<sequence length="528" mass="58121">MSKKIIHSLRERRLVEEAVAGLDAASSEAELTLEVQRIASEHAPELVLPAIRKNLGTGSSRLRGGLGRLSALLAGPETVAMLRTEAGRRDNPTQTRLNAAMILEKFLQVEVSAGLMGDLNDPNFIVFQSLKEAVEEARSNRAVLMEYVRQMRQENLDVAHLVLDLIGQLPETDQPELLRLIAYDSRPGVGEAAVDRLSSLRGEAVGAQSASKLHTLQFTLRPELAQTAARNLRKLRLAGVHWNAQSADDWWGLISPSDLQGTQHLWFLEGGSEYDGKLVGLRINRVAGILGAFGLESVERRNLPPSRRAGKMYSISTSPGESAVFVAIPYNYARHVLQEGLEGHWRVRSERALPDDFTLFCPLLFQCQADPISDQLSSLLASGPELWDEEQEELSKVTAAFLEHSAMAGWILPVGETGGATEAIRRQLPRREVDRKGQSNLAGIPSEVLGKLAAKVVSENMPQELVEQLRQALLAQAAWLHFSGDQGSARRSVYLSESLRRVPLHNHPLLLQMIARGFVALPEEENAS</sequence>
<protein>
    <submittedName>
        <fullName evidence="1">Uncharacterized protein</fullName>
    </submittedName>
</protein>
<organism evidence="1">
    <name type="scientific">Caldilineaceae bacterium SB0664_bin_27</name>
    <dbReference type="NCBI Taxonomy" id="2605260"/>
    <lineage>
        <taxon>Bacteria</taxon>
        <taxon>Bacillati</taxon>
        <taxon>Chloroflexota</taxon>
        <taxon>Caldilineae</taxon>
        <taxon>Caldilineales</taxon>
        <taxon>Caldilineaceae</taxon>
    </lineage>
</organism>
<gene>
    <name evidence="1" type="ORF">F4Y42_15780</name>
</gene>
<comment type="caution">
    <text evidence="1">The sequence shown here is derived from an EMBL/GenBank/DDBJ whole genome shotgun (WGS) entry which is preliminary data.</text>
</comment>
<accession>A0A6B0YZS3</accession>
<name>A0A6B0YZS3_9CHLR</name>
<dbReference type="AlphaFoldDB" id="A0A6B0YZS3"/>
<dbReference type="EMBL" id="VXRG01000130">
    <property type="protein sequence ID" value="MXY94898.1"/>
    <property type="molecule type" value="Genomic_DNA"/>
</dbReference>
<evidence type="ECO:0000313" key="1">
    <source>
        <dbReference type="EMBL" id="MXY94898.1"/>
    </source>
</evidence>